<dbReference type="KEGG" id="mcha:111019633"/>
<name>A0A6J1DCY9_MOMCH</name>
<proteinExistence type="predicted"/>
<protein>
    <submittedName>
        <fullName evidence="2">Uncharacterized protein LOC111019633</fullName>
    </submittedName>
</protein>
<sequence length="105" mass="11436">MQFRMEPLSSGVKDQVSRISAACLDRSLRRASKFVSDPGSVLQRTIDHAVEAFTASIHSAIMIKAELDGREALTAKERENSSAALKAATTLKGELLKARSEVETF</sequence>
<dbReference type="RefSeq" id="XP_022151718.1">
    <property type="nucleotide sequence ID" value="XM_022296026.1"/>
</dbReference>
<evidence type="ECO:0000313" key="1">
    <source>
        <dbReference type="Proteomes" id="UP000504603"/>
    </source>
</evidence>
<dbReference type="Proteomes" id="UP000504603">
    <property type="component" value="Unplaced"/>
</dbReference>
<keyword evidence="1" id="KW-1185">Reference proteome</keyword>
<dbReference type="GeneID" id="111019633"/>
<organism evidence="1 2">
    <name type="scientific">Momordica charantia</name>
    <name type="common">Bitter gourd</name>
    <name type="synonym">Balsam pear</name>
    <dbReference type="NCBI Taxonomy" id="3673"/>
    <lineage>
        <taxon>Eukaryota</taxon>
        <taxon>Viridiplantae</taxon>
        <taxon>Streptophyta</taxon>
        <taxon>Embryophyta</taxon>
        <taxon>Tracheophyta</taxon>
        <taxon>Spermatophyta</taxon>
        <taxon>Magnoliopsida</taxon>
        <taxon>eudicotyledons</taxon>
        <taxon>Gunneridae</taxon>
        <taxon>Pentapetalae</taxon>
        <taxon>rosids</taxon>
        <taxon>fabids</taxon>
        <taxon>Cucurbitales</taxon>
        <taxon>Cucurbitaceae</taxon>
        <taxon>Momordiceae</taxon>
        <taxon>Momordica</taxon>
    </lineage>
</organism>
<accession>A0A6J1DCY9</accession>
<gene>
    <name evidence="2" type="primary">LOC111019633</name>
</gene>
<reference evidence="2" key="1">
    <citation type="submission" date="2025-08" db="UniProtKB">
        <authorList>
            <consortium name="RefSeq"/>
        </authorList>
    </citation>
    <scope>IDENTIFICATION</scope>
    <source>
        <strain evidence="2">OHB3-1</strain>
    </source>
</reference>
<dbReference type="AlphaFoldDB" id="A0A6J1DCY9"/>
<evidence type="ECO:0000313" key="2">
    <source>
        <dbReference type="RefSeq" id="XP_022151718.1"/>
    </source>
</evidence>